<comment type="similarity">
    <text evidence="11 12">Belongs to the TonB-dependent receptor family.</text>
</comment>
<keyword evidence="2 11" id="KW-0813">Transport</keyword>
<evidence type="ECO:0000256" key="5">
    <source>
        <dbReference type="ARBA" id="ARBA00022692"/>
    </source>
</evidence>
<dbReference type="GO" id="GO:0006826">
    <property type="term" value="P:iron ion transport"/>
    <property type="evidence" value="ECO:0007669"/>
    <property type="project" value="UniProtKB-KW"/>
</dbReference>
<dbReference type="AlphaFoldDB" id="A0A1B2ADR0"/>
<sequence>MRNSIKLLACTALFAPQVVFAQDSAVEEEGGLKEIVVTAQKREEGLSDVPISISAVTGEQIEAYGQTNLESVSSSIPNLKITQTAIANRIAIRGIASGDNKGFEQSVAMFVDGVYYGRDQLSRMPLVDLERIEVLRGPQPTLFGKNAIAGAVNVVSRRPGNELEGSVNALYEFNHDEAKITGVISSPLTDSGLGARVVGYYRTMEGYFFNTRQDRREPNVREIFTRGILAYDGDSPLSADLKLEYADFKTKGQPREIFGAVGSYNAIFAGPLFVDTREDYVRADGGYQSRNKVFNAVLTANLELGAHTLTSVSGYLDYNVNEMIDVDFVNPVFLDGTLQTEDYRQLSQELRIASPGDQPFNYIAGVYYQNTKLGVTDQVRFNPTFLGFGPPFNALGDTTNDRVYSQSSDLISVFAQGELSLSDAIRLTVGARFNHETKDGSRVLTVNRGPLNTFNPAVVVATFRALNIEAHSIAGSLSEDSFNPMANIQFDLTDELMLYGSFARGTKAGGFDVRSNSLPNSTTVARPGSFQFDAERADNFEAGLKYKSRDLAMNVSFYRTEYKDLQTNVFDGTLNFNVRNASGATTQGVEGDFRWAVDRHLTLSGALAYLDFKFTNFPNGQCFFQQVPDVAGGFCDYTGKRNTLSPKWSGNLNGDFSHEVGRSLKFGANLNFDFSSSYIAAANLDPRTRQDGFVKVGARVSIGDIDDRWAISFIGRNLTSERIKQTAGAVPLATTITRNTGIAYNAIYDRPASVAVAVDFKF</sequence>
<dbReference type="InterPro" id="IPR000531">
    <property type="entry name" value="Beta-barrel_TonB"/>
</dbReference>
<evidence type="ECO:0000256" key="1">
    <source>
        <dbReference type="ARBA" id="ARBA00004571"/>
    </source>
</evidence>
<dbReference type="InterPro" id="IPR039426">
    <property type="entry name" value="TonB-dep_rcpt-like"/>
</dbReference>
<comment type="subcellular location">
    <subcellularLocation>
        <location evidence="1 11">Cell outer membrane</location>
        <topology evidence="1 11">Multi-pass membrane protein</topology>
    </subcellularLocation>
</comment>
<dbReference type="Proteomes" id="UP000092932">
    <property type="component" value="Chromosome"/>
</dbReference>
<dbReference type="PANTHER" id="PTHR32552:SF81">
    <property type="entry name" value="TONB-DEPENDENT OUTER MEMBRANE RECEPTOR"/>
    <property type="match status" value="1"/>
</dbReference>
<gene>
    <name evidence="16" type="primary">fyuA_6</name>
    <name evidence="16" type="ORF">A6F68_01729</name>
</gene>
<feature type="chain" id="PRO_5008534085" evidence="13">
    <location>
        <begin position="22"/>
        <end position="762"/>
    </location>
</feature>
<evidence type="ECO:0000256" key="6">
    <source>
        <dbReference type="ARBA" id="ARBA00023004"/>
    </source>
</evidence>
<keyword evidence="6" id="KW-0408">Iron</keyword>
<dbReference type="EMBL" id="CP016591">
    <property type="protein sequence ID" value="ANY20241.1"/>
    <property type="molecule type" value="Genomic_DNA"/>
</dbReference>
<keyword evidence="5 11" id="KW-0812">Transmembrane</keyword>
<dbReference type="OrthoDB" id="7618183at2"/>
<feature type="domain" description="TonB-dependent receptor plug" evidence="15">
    <location>
        <begin position="47"/>
        <end position="151"/>
    </location>
</feature>
<evidence type="ECO:0000313" key="16">
    <source>
        <dbReference type="EMBL" id="ANY20241.1"/>
    </source>
</evidence>
<evidence type="ECO:0000313" key="17">
    <source>
        <dbReference type="Proteomes" id="UP000092932"/>
    </source>
</evidence>
<organism evidence="16 17">
    <name type="scientific">Tsuneonella dongtanensis</name>
    <dbReference type="NCBI Taxonomy" id="692370"/>
    <lineage>
        <taxon>Bacteria</taxon>
        <taxon>Pseudomonadati</taxon>
        <taxon>Pseudomonadota</taxon>
        <taxon>Alphaproteobacteria</taxon>
        <taxon>Sphingomonadales</taxon>
        <taxon>Erythrobacteraceae</taxon>
        <taxon>Tsuneonella</taxon>
    </lineage>
</organism>
<evidence type="ECO:0000259" key="15">
    <source>
        <dbReference type="Pfam" id="PF07715"/>
    </source>
</evidence>
<dbReference type="InterPro" id="IPR012910">
    <property type="entry name" value="Plug_dom"/>
</dbReference>
<protein>
    <submittedName>
        <fullName evidence="16">Pesticin receptor</fullName>
    </submittedName>
</protein>
<dbReference type="RefSeq" id="WP_067678613.1">
    <property type="nucleotide sequence ID" value="NZ_CP016591.1"/>
</dbReference>
<dbReference type="Pfam" id="PF07715">
    <property type="entry name" value="Plug"/>
    <property type="match status" value="1"/>
</dbReference>
<dbReference type="STRING" id="692370.A6F68_01729"/>
<dbReference type="SUPFAM" id="SSF56935">
    <property type="entry name" value="Porins"/>
    <property type="match status" value="1"/>
</dbReference>
<evidence type="ECO:0000256" key="12">
    <source>
        <dbReference type="RuleBase" id="RU003357"/>
    </source>
</evidence>
<evidence type="ECO:0000259" key="14">
    <source>
        <dbReference type="Pfam" id="PF00593"/>
    </source>
</evidence>
<keyword evidence="7" id="KW-0406">Ion transport</keyword>
<evidence type="ECO:0000256" key="13">
    <source>
        <dbReference type="SAM" id="SignalP"/>
    </source>
</evidence>
<dbReference type="PATRIC" id="fig|692370.5.peg.1743"/>
<dbReference type="CDD" id="cd01347">
    <property type="entry name" value="ligand_gated_channel"/>
    <property type="match status" value="1"/>
</dbReference>
<dbReference type="PROSITE" id="PS52016">
    <property type="entry name" value="TONB_DEPENDENT_REC_3"/>
    <property type="match status" value="1"/>
</dbReference>
<dbReference type="InterPro" id="IPR036942">
    <property type="entry name" value="Beta-barrel_TonB_sf"/>
</dbReference>
<evidence type="ECO:0000256" key="11">
    <source>
        <dbReference type="PROSITE-ProRule" id="PRU01360"/>
    </source>
</evidence>
<keyword evidence="10 11" id="KW-0998">Cell outer membrane</keyword>
<dbReference type="GO" id="GO:0009279">
    <property type="term" value="C:cell outer membrane"/>
    <property type="evidence" value="ECO:0007669"/>
    <property type="project" value="UniProtKB-SubCell"/>
</dbReference>
<evidence type="ECO:0000256" key="3">
    <source>
        <dbReference type="ARBA" id="ARBA00022452"/>
    </source>
</evidence>
<accession>A0A1B2ADR0</accession>
<dbReference type="Gene3D" id="2.40.170.20">
    <property type="entry name" value="TonB-dependent receptor, beta-barrel domain"/>
    <property type="match status" value="1"/>
</dbReference>
<keyword evidence="8 12" id="KW-0798">TonB box</keyword>
<keyword evidence="17" id="KW-1185">Reference proteome</keyword>
<evidence type="ECO:0000256" key="8">
    <source>
        <dbReference type="ARBA" id="ARBA00023077"/>
    </source>
</evidence>
<keyword evidence="9 11" id="KW-0472">Membrane</keyword>
<dbReference type="Pfam" id="PF00593">
    <property type="entry name" value="TonB_dep_Rec_b-barrel"/>
    <property type="match status" value="1"/>
</dbReference>
<evidence type="ECO:0000256" key="10">
    <source>
        <dbReference type="ARBA" id="ARBA00023237"/>
    </source>
</evidence>
<keyword evidence="16" id="KW-0675">Receptor</keyword>
<reference evidence="16 17" key="1">
    <citation type="submission" date="2016-07" db="EMBL/GenBank/DDBJ databases">
        <title>Complete genome sequence of Altererythrobacter dongtanensis KCTC 22672, a type strain with esterase isolated from tidal flat.</title>
        <authorList>
            <person name="Cheng H."/>
            <person name="Wu Y.-H."/>
            <person name="Zhou P."/>
            <person name="Huo Y.-Y."/>
            <person name="Wang C.-S."/>
            <person name="Xu X.-W."/>
        </authorList>
    </citation>
    <scope>NUCLEOTIDE SEQUENCE [LARGE SCALE GENOMIC DNA]</scope>
    <source>
        <strain evidence="16 17">KCTC 22672</strain>
    </source>
</reference>
<evidence type="ECO:0000256" key="4">
    <source>
        <dbReference type="ARBA" id="ARBA00022496"/>
    </source>
</evidence>
<evidence type="ECO:0000256" key="9">
    <source>
        <dbReference type="ARBA" id="ARBA00023136"/>
    </source>
</evidence>
<keyword evidence="13" id="KW-0732">Signal</keyword>
<name>A0A1B2ADR0_9SPHN</name>
<dbReference type="KEGG" id="ado:A6F68_01729"/>
<keyword evidence="3 11" id="KW-1134">Transmembrane beta strand</keyword>
<feature type="signal peptide" evidence="13">
    <location>
        <begin position="1"/>
        <end position="21"/>
    </location>
</feature>
<keyword evidence="4" id="KW-0410">Iron transport</keyword>
<evidence type="ECO:0000256" key="7">
    <source>
        <dbReference type="ARBA" id="ARBA00023065"/>
    </source>
</evidence>
<feature type="domain" description="TonB-dependent receptor-like beta-barrel" evidence="14">
    <location>
        <begin position="262"/>
        <end position="718"/>
    </location>
</feature>
<dbReference type="PANTHER" id="PTHR32552">
    <property type="entry name" value="FERRICHROME IRON RECEPTOR-RELATED"/>
    <property type="match status" value="1"/>
</dbReference>
<evidence type="ECO:0000256" key="2">
    <source>
        <dbReference type="ARBA" id="ARBA00022448"/>
    </source>
</evidence>
<proteinExistence type="inferred from homology"/>